<dbReference type="EMBL" id="LRGB01016457">
    <property type="protein sequence ID" value="KZR98597.1"/>
    <property type="molecule type" value="Genomic_DNA"/>
</dbReference>
<evidence type="ECO:0000313" key="3">
    <source>
        <dbReference type="Proteomes" id="UP000076858"/>
    </source>
</evidence>
<accession>A0A164G6V0</accession>
<feature type="region of interest" description="Disordered" evidence="1">
    <location>
        <begin position="1"/>
        <end position="65"/>
    </location>
</feature>
<proteinExistence type="predicted"/>
<evidence type="ECO:0000256" key="1">
    <source>
        <dbReference type="SAM" id="MobiDB-lite"/>
    </source>
</evidence>
<feature type="compositionally biased region" description="Basic and acidic residues" evidence="1">
    <location>
        <begin position="43"/>
        <end position="56"/>
    </location>
</feature>
<name>A0A164G6V0_9CRUS</name>
<gene>
    <name evidence="2" type="ORF">APZ42_005908</name>
</gene>
<evidence type="ECO:0000313" key="2">
    <source>
        <dbReference type="EMBL" id="KZR98597.1"/>
    </source>
</evidence>
<comment type="caution">
    <text evidence="2">The sequence shown here is derived from an EMBL/GenBank/DDBJ whole genome shotgun (WGS) entry which is preliminary data.</text>
</comment>
<dbReference type="AlphaFoldDB" id="A0A164G6V0"/>
<feature type="non-terminal residue" evidence="2">
    <location>
        <position position="1"/>
    </location>
</feature>
<dbReference type="Proteomes" id="UP000076858">
    <property type="component" value="Unassembled WGS sequence"/>
</dbReference>
<sequence>RPGGQREDVGRQHADLGRRAQHGRDAVDAQHDDEGQQHAGNDGGRDQREGDREHGPQRAGARHLGRLLQRGVHVLQGRDDEEVDIGGVVHAEDQDHPGHAVEVDPEIEPHLLEEGVEKPG</sequence>
<feature type="non-terminal residue" evidence="2">
    <location>
        <position position="120"/>
    </location>
</feature>
<protein>
    <submittedName>
        <fullName evidence="2">Uncharacterized protein</fullName>
    </submittedName>
</protein>
<reference evidence="2 3" key="1">
    <citation type="submission" date="2016-03" db="EMBL/GenBank/DDBJ databases">
        <title>EvidentialGene: Evidence-directed Construction of Genes on Genomes.</title>
        <authorList>
            <person name="Gilbert D.G."/>
            <person name="Choi J.-H."/>
            <person name="Mockaitis K."/>
            <person name="Colbourne J."/>
            <person name="Pfrender M."/>
        </authorList>
    </citation>
    <scope>NUCLEOTIDE SEQUENCE [LARGE SCALE GENOMIC DNA]</scope>
    <source>
        <strain evidence="2 3">Xinb3</strain>
        <tissue evidence="2">Complete organism</tissue>
    </source>
</reference>
<feature type="compositionally biased region" description="Basic and acidic residues" evidence="1">
    <location>
        <begin position="1"/>
        <end position="36"/>
    </location>
</feature>
<keyword evidence="3" id="KW-1185">Reference proteome</keyword>
<organism evidence="2 3">
    <name type="scientific">Daphnia magna</name>
    <dbReference type="NCBI Taxonomy" id="35525"/>
    <lineage>
        <taxon>Eukaryota</taxon>
        <taxon>Metazoa</taxon>
        <taxon>Ecdysozoa</taxon>
        <taxon>Arthropoda</taxon>
        <taxon>Crustacea</taxon>
        <taxon>Branchiopoda</taxon>
        <taxon>Diplostraca</taxon>
        <taxon>Cladocera</taxon>
        <taxon>Anomopoda</taxon>
        <taxon>Daphniidae</taxon>
        <taxon>Daphnia</taxon>
    </lineage>
</organism>